<feature type="transmembrane region" description="Helical" evidence="24">
    <location>
        <begin position="83"/>
        <end position="103"/>
    </location>
</feature>
<evidence type="ECO:0000256" key="14">
    <source>
        <dbReference type="ARBA" id="ARBA00023098"/>
    </source>
</evidence>
<evidence type="ECO:0000256" key="19">
    <source>
        <dbReference type="ARBA" id="ARBA00031825"/>
    </source>
</evidence>
<keyword evidence="13 24" id="KW-1133">Transmembrane helix</keyword>
<feature type="transmembrane region" description="Helical" evidence="24">
    <location>
        <begin position="211"/>
        <end position="231"/>
    </location>
</feature>
<evidence type="ECO:0000313" key="26">
    <source>
        <dbReference type="Proteomes" id="UP000199452"/>
    </source>
</evidence>
<comment type="pathway">
    <text evidence="4">Lipid metabolism.</text>
</comment>
<comment type="similarity">
    <text evidence="5">Belongs to the CDS family.</text>
</comment>
<dbReference type="EC" id="2.7.7.41" evidence="6"/>
<keyword evidence="14" id="KW-0443">Lipid metabolism</keyword>
<evidence type="ECO:0000256" key="22">
    <source>
        <dbReference type="ARBA" id="ARBA00032743"/>
    </source>
</evidence>
<feature type="transmembrane region" description="Helical" evidence="24">
    <location>
        <begin position="31"/>
        <end position="47"/>
    </location>
</feature>
<dbReference type="PANTHER" id="PTHR46382:SF1">
    <property type="entry name" value="PHOSPHATIDATE CYTIDYLYLTRANSFERASE"/>
    <property type="match status" value="1"/>
</dbReference>
<feature type="transmembrane region" description="Helical" evidence="24">
    <location>
        <begin position="59"/>
        <end position="77"/>
    </location>
</feature>
<evidence type="ECO:0000256" key="8">
    <source>
        <dbReference type="ARBA" id="ARBA00022475"/>
    </source>
</evidence>
<sequence>MKLSNFVIRAISGIVFAVLVIGSVYLGQITFALLMGAILVGSLFEFYRLSLKVRVRPQMFLGVALGLLLFLCTYLHASGSVDLPIMFYAFIPLSMGVFVVEMYRNHSRPFTNIAYTLLGIVYIAGPLSLMNYIAFTPSIGGATYDFGLVLGFFLLLWANDTGAYLVGMSIGKHRLFPRISPKKSWEGFFGGIAIAMGMGALLSQLFTDLPIHVWLVMALIVSVAGVFGDLIESMYKRSLQVKDSGNIMPGHGGFLDRFDAVFFASPIVFVYLQLIVV</sequence>
<dbReference type="AlphaFoldDB" id="A0A1G6LF86"/>
<gene>
    <name evidence="25" type="ORF">SAMN05216323_103038</name>
</gene>
<evidence type="ECO:0000256" key="2">
    <source>
        <dbReference type="ARBA" id="ARBA00004651"/>
    </source>
</evidence>
<comment type="pathway">
    <text evidence="3">Phospholipid metabolism; CDP-diacylglycerol biosynthesis; CDP-diacylglycerol from sn-glycerol 3-phosphate: step 3/3.</text>
</comment>
<dbReference type="Pfam" id="PF01148">
    <property type="entry name" value="CTP_transf_1"/>
    <property type="match status" value="1"/>
</dbReference>
<evidence type="ECO:0000256" key="21">
    <source>
        <dbReference type="ARBA" id="ARBA00032396"/>
    </source>
</evidence>
<organism evidence="25 26">
    <name type="scientific">Williamwhitmania taraxaci</name>
    <dbReference type="NCBI Taxonomy" id="1640674"/>
    <lineage>
        <taxon>Bacteria</taxon>
        <taxon>Pseudomonadati</taxon>
        <taxon>Bacteroidota</taxon>
        <taxon>Bacteroidia</taxon>
        <taxon>Bacteroidales</taxon>
        <taxon>Williamwhitmaniaceae</taxon>
        <taxon>Williamwhitmania</taxon>
    </lineage>
</organism>
<evidence type="ECO:0000256" key="24">
    <source>
        <dbReference type="SAM" id="Phobius"/>
    </source>
</evidence>
<keyword evidence="17" id="KW-1208">Phospholipid metabolism</keyword>
<evidence type="ECO:0000256" key="18">
    <source>
        <dbReference type="ARBA" id="ARBA00029893"/>
    </source>
</evidence>
<dbReference type="STRING" id="1640674.SAMN05216323_103038"/>
<evidence type="ECO:0000256" key="17">
    <source>
        <dbReference type="ARBA" id="ARBA00023264"/>
    </source>
</evidence>
<reference evidence="25 26" key="1">
    <citation type="submission" date="2016-09" db="EMBL/GenBank/DDBJ databases">
        <authorList>
            <person name="Capua I."/>
            <person name="De Benedictis P."/>
            <person name="Joannis T."/>
            <person name="Lombin L.H."/>
            <person name="Cattoli G."/>
        </authorList>
    </citation>
    <scope>NUCLEOTIDE SEQUENCE [LARGE SCALE GENOMIC DNA]</scope>
    <source>
        <strain evidence="25 26">A7P-90m</strain>
    </source>
</reference>
<evidence type="ECO:0000256" key="4">
    <source>
        <dbReference type="ARBA" id="ARBA00005189"/>
    </source>
</evidence>
<dbReference type="GO" id="GO:0004605">
    <property type="term" value="F:phosphatidate cytidylyltransferase activity"/>
    <property type="evidence" value="ECO:0007669"/>
    <property type="project" value="UniProtKB-EC"/>
</dbReference>
<dbReference type="GO" id="GO:0016024">
    <property type="term" value="P:CDP-diacylglycerol biosynthetic process"/>
    <property type="evidence" value="ECO:0007669"/>
    <property type="project" value="TreeGrafter"/>
</dbReference>
<keyword evidence="26" id="KW-1185">Reference proteome</keyword>
<comment type="catalytic activity">
    <reaction evidence="1">
        <text>a 1,2-diacyl-sn-glycero-3-phosphate + CTP + H(+) = a CDP-1,2-diacyl-sn-glycerol + diphosphate</text>
        <dbReference type="Rhea" id="RHEA:16229"/>
        <dbReference type="ChEBI" id="CHEBI:15378"/>
        <dbReference type="ChEBI" id="CHEBI:33019"/>
        <dbReference type="ChEBI" id="CHEBI:37563"/>
        <dbReference type="ChEBI" id="CHEBI:58332"/>
        <dbReference type="ChEBI" id="CHEBI:58608"/>
        <dbReference type="EC" id="2.7.7.41"/>
    </reaction>
</comment>
<feature type="transmembrane region" description="Helical" evidence="24">
    <location>
        <begin position="146"/>
        <end position="166"/>
    </location>
</feature>
<evidence type="ECO:0000256" key="13">
    <source>
        <dbReference type="ARBA" id="ARBA00022989"/>
    </source>
</evidence>
<keyword evidence="12 25" id="KW-0548">Nucleotidyltransferase</keyword>
<feature type="transmembrane region" description="Helical" evidence="24">
    <location>
        <begin position="258"/>
        <end position="276"/>
    </location>
</feature>
<dbReference type="EMBL" id="FMYP01000030">
    <property type="protein sequence ID" value="SDC41435.1"/>
    <property type="molecule type" value="Genomic_DNA"/>
</dbReference>
<dbReference type="Proteomes" id="UP000199452">
    <property type="component" value="Unassembled WGS sequence"/>
</dbReference>
<accession>A0A1G6LF86</accession>
<proteinExistence type="inferred from homology"/>
<keyword evidence="11 24" id="KW-0812">Transmembrane</keyword>
<dbReference type="PANTHER" id="PTHR46382">
    <property type="entry name" value="PHOSPHATIDATE CYTIDYLYLTRANSFERASE"/>
    <property type="match status" value="1"/>
</dbReference>
<evidence type="ECO:0000256" key="12">
    <source>
        <dbReference type="ARBA" id="ARBA00022695"/>
    </source>
</evidence>
<evidence type="ECO:0000256" key="10">
    <source>
        <dbReference type="ARBA" id="ARBA00022679"/>
    </source>
</evidence>
<keyword evidence="10 25" id="KW-0808">Transferase</keyword>
<evidence type="ECO:0000256" key="9">
    <source>
        <dbReference type="ARBA" id="ARBA00022516"/>
    </source>
</evidence>
<evidence type="ECO:0000256" key="7">
    <source>
        <dbReference type="ARBA" id="ARBA00019373"/>
    </source>
</evidence>
<evidence type="ECO:0000256" key="5">
    <source>
        <dbReference type="ARBA" id="ARBA00010185"/>
    </source>
</evidence>
<evidence type="ECO:0000313" key="25">
    <source>
        <dbReference type="EMBL" id="SDC41435.1"/>
    </source>
</evidence>
<keyword evidence="15 24" id="KW-0472">Membrane</keyword>
<evidence type="ECO:0000256" key="3">
    <source>
        <dbReference type="ARBA" id="ARBA00005119"/>
    </source>
</evidence>
<evidence type="ECO:0000256" key="6">
    <source>
        <dbReference type="ARBA" id="ARBA00012487"/>
    </source>
</evidence>
<keyword evidence="9" id="KW-0444">Lipid biosynthesis</keyword>
<dbReference type="RefSeq" id="WP_170830060.1">
    <property type="nucleotide sequence ID" value="NZ_FMYP01000030.1"/>
</dbReference>
<evidence type="ECO:0000256" key="1">
    <source>
        <dbReference type="ARBA" id="ARBA00001698"/>
    </source>
</evidence>
<feature type="transmembrane region" description="Helical" evidence="24">
    <location>
        <begin position="115"/>
        <end position="134"/>
    </location>
</feature>
<evidence type="ECO:0000256" key="20">
    <source>
        <dbReference type="ARBA" id="ARBA00032253"/>
    </source>
</evidence>
<keyword evidence="8" id="KW-1003">Cell membrane</keyword>
<feature type="transmembrane region" description="Helical" evidence="24">
    <location>
        <begin position="187"/>
        <end position="205"/>
    </location>
</feature>
<feature type="transmembrane region" description="Helical" evidence="24">
    <location>
        <begin position="7"/>
        <end position="25"/>
    </location>
</feature>
<dbReference type="GO" id="GO:0005886">
    <property type="term" value="C:plasma membrane"/>
    <property type="evidence" value="ECO:0007669"/>
    <property type="project" value="UniProtKB-SubCell"/>
</dbReference>
<protein>
    <recommendedName>
        <fullName evidence="7">Phosphatidate cytidylyltransferase</fullName>
        <ecNumber evidence="6">2.7.7.41</ecNumber>
    </recommendedName>
    <alternativeName>
        <fullName evidence="20">CDP-DAG synthase</fullName>
    </alternativeName>
    <alternativeName>
        <fullName evidence="22">CDP-DG synthase</fullName>
    </alternativeName>
    <alternativeName>
        <fullName evidence="18">CDP-diacylglycerol synthase</fullName>
    </alternativeName>
    <alternativeName>
        <fullName evidence="21">CDP-diglyceride pyrophosphorylase</fullName>
    </alternativeName>
    <alternativeName>
        <fullName evidence="23">CDP-diglyceride synthase</fullName>
    </alternativeName>
    <alternativeName>
        <fullName evidence="19">CTP:phosphatidate cytidylyltransferase</fullName>
    </alternativeName>
</protein>
<evidence type="ECO:0000256" key="15">
    <source>
        <dbReference type="ARBA" id="ARBA00023136"/>
    </source>
</evidence>
<evidence type="ECO:0000256" key="23">
    <source>
        <dbReference type="ARBA" id="ARBA00033406"/>
    </source>
</evidence>
<name>A0A1G6LF86_9BACT</name>
<evidence type="ECO:0000256" key="11">
    <source>
        <dbReference type="ARBA" id="ARBA00022692"/>
    </source>
</evidence>
<keyword evidence="16" id="KW-0594">Phospholipid biosynthesis</keyword>
<comment type="subcellular location">
    <subcellularLocation>
        <location evidence="2">Cell membrane</location>
        <topology evidence="2">Multi-pass membrane protein</topology>
    </subcellularLocation>
</comment>
<evidence type="ECO:0000256" key="16">
    <source>
        <dbReference type="ARBA" id="ARBA00023209"/>
    </source>
</evidence>